<organism evidence="2 3">
    <name type="scientific">Hypocrea virens (strain Gv29-8 / FGSC 10586)</name>
    <name type="common">Gliocladium virens</name>
    <name type="synonym">Trichoderma virens</name>
    <dbReference type="NCBI Taxonomy" id="413071"/>
    <lineage>
        <taxon>Eukaryota</taxon>
        <taxon>Fungi</taxon>
        <taxon>Dikarya</taxon>
        <taxon>Ascomycota</taxon>
        <taxon>Pezizomycotina</taxon>
        <taxon>Sordariomycetes</taxon>
        <taxon>Hypocreomycetidae</taxon>
        <taxon>Hypocreales</taxon>
        <taxon>Hypocreaceae</taxon>
        <taxon>Trichoderma</taxon>
    </lineage>
</organism>
<dbReference type="STRING" id="413071.G9N5V5"/>
<dbReference type="OrthoDB" id="4574581at2759"/>
<evidence type="ECO:0000313" key="3">
    <source>
        <dbReference type="Proteomes" id="UP000007115"/>
    </source>
</evidence>
<feature type="non-terminal residue" evidence="2">
    <location>
        <position position="639"/>
    </location>
</feature>
<dbReference type="EMBL" id="ABDF02000087">
    <property type="protein sequence ID" value="EHK18146.1"/>
    <property type="molecule type" value="Genomic_DNA"/>
</dbReference>
<sequence length="639" mass="73012">MELNFDGEDVLYRLACKCEDLFNQLQEASPKAKPKAATELCAELQQRFSIWASYLGVFAKESQCLDTRLRNLPDLQDLVARLLDLLRCSLQQYKDEINSQEDQALIGSDKSRPEASPMPSAALTAIDITLTRLNRLGVTIRQSSQDKIDLRANKFSAGLDLALFTFFCANVIQTLYPGAHQSLKDHLQESMLNRYKKILHHNSRYTKLKTPRESHMRLSPIPEVPEKLQTSVPIIHPAKEISAIANHQKRHTTHSQSDLSTVNIQRIRNRHRPPDEASTKFYKTSSVQVNQGNYPQLPITNRDSDIFTCEWCSEPLNKKTLSESEWRQHIDRDLKPYVCISEECPEAHPTYSTFDEWFSHMGCHNRRWYQQIYSSSTWVCTICEFNPGDYSNPQALYLHLKESHSNTFTNEQLQVISRQSKIEQLRPWNNCLLCCFKVEEGDNNTAVFPKRKKALSKQEPFKSARNTYEMMHPGHYSSDSDFSDTSSNPDKKSHQHRSQQTEDHSKAVARHIAAHLQVLMLLTLRFAALQGDNGALADDDFKSNSVDIDDGSSVSKGSDLGKLSEIDSRADVTIKYMDDDDDTGDAMDLDDGFVEHNISIPDTEFDLKDIPRQYDGLATENDTFLMKIIESGAYQSWRD</sequence>
<dbReference type="eggNOG" id="KOG0198">
    <property type="taxonomic scope" value="Eukaryota"/>
</dbReference>
<name>G9N5V5_HYPVG</name>
<comment type="caution">
    <text evidence="2">The sequence shown here is derived from an EMBL/GenBank/DDBJ whole genome shotgun (WGS) entry which is preliminary data.</text>
</comment>
<dbReference type="GeneID" id="25787277"/>
<evidence type="ECO:0000313" key="2">
    <source>
        <dbReference type="EMBL" id="EHK18146.1"/>
    </source>
</evidence>
<dbReference type="AlphaFoldDB" id="G9N5V5"/>
<dbReference type="PANTHER" id="PTHR35391">
    <property type="entry name" value="C2H2-TYPE DOMAIN-CONTAINING PROTEIN-RELATED"/>
    <property type="match status" value="1"/>
</dbReference>
<accession>G9N5V5</accession>
<gene>
    <name evidence="2" type="ORF">TRIVIDRAFT_123746</name>
</gene>
<feature type="compositionally biased region" description="Low complexity" evidence="1">
    <location>
        <begin position="477"/>
        <end position="487"/>
    </location>
</feature>
<dbReference type="Proteomes" id="UP000007115">
    <property type="component" value="Unassembled WGS sequence"/>
</dbReference>
<dbReference type="OMA" id="CEWCSAD"/>
<dbReference type="RefSeq" id="XP_013952343.1">
    <property type="nucleotide sequence ID" value="XM_014096868.1"/>
</dbReference>
<keyword evidence="3" id="KW-1185">Reference proteome</keyword>
<dbReference type="InParanoid" id="G9N5V5"/>
<reference evidence="2 3" key="1">
    <citation type="journal article" date="2011" name="Genome Biol.">
        <title>Comparative genome sequence analysis underscores mycoparasitism as the ancestral life style of Trichoderma.</title>
        <authorList>
            <person name="Kubicek C.P."/>
            <person name="Herrera-Estrella A."/>
            <person name="Seidl-Seiboth V."/>
            <person name="Martinez D.A."/>
            <person name="Druzhinina I.S."/>
            <person name="Thon M."/>
            <person name="Zeilinger S."/>
            <person name="Casas-Flores S."/>
            <person name="Horwitz B.A."/>
            <person name="Mukherjee P.K."/>
            <person name="Mukherjee M."/>
            <person name="Kredics L."/>
            <person name="Alcaraz L.D."/>
            <person name="Aerts A."/>
            <person name="Antal Z."/>
            <person name="Atanasova L."/>
            <person name="Cervantes-Badillo M.G."/>
            <person name="Challacombe J."/>
            <person name="Chertkov O."/>
            <person name="McCluskey K."/>
            <person name="Coulpier F."/>
            <person name="Deshpande N."/>
            <person name="von Doehren H."/>
            <person name="Ebbole D.J."/>
            <person name="Esquivel-Naranjo E.U."/>
            <person name="Fekete E."/>
            <person name="Flipphi M."/>
            <person name="Glaser F."/>
            <person name="Gomez-Rodriguez E.Y."/>
            <person name="Gruber S."/>
            <person name="Han C."/>
            <person name="Henrissat B."/>
            <person name="Hermosa R."/>
            <person name="Hernandez-Onate M."/>
            <person name="Karaffa L."/>
            <person name="Kosti I."/>
            <person name="Le Crom S."/>
            <person name="Lindquist E."/>
            <person name="Lucas S."/>
            <person name="Luebeck M."/>
            <person name="Luebeck P.S."/>
            <person name="Margeot A."/>
            <person name="Metz B."/>
            <person name="Misra M."/>
            <person name="Nevalainen H."/>
            <person name="Omann M."/>
            <person name="Packer N."/>
            <person name="Perrone G."/>
            <person name="Uresti-Rivera E.E."/>
            <person name="Salamov A."/>
            <person name="Schmoll M."/>
            <person name="Seiboth B."/>
            <person name="Shapiro H."/>
            <person name="Sukno S."/>
            <person name="Tamayo-Ramos J.A."/>
            <person name="Tisch D."/>
            <person name="Wiest A."/>
            <person name="Wilkinson H.H."/>
            <person name="Zhang M."/>
            <person name="Coutinho P.M."/>
            <person name="Kenerley C.M."/>
            <person name="Monte E."/>
            <person name="Baker S.E."/>
            <person name="Grigoriev I.V."/>
        </authorList>
    </citation>
    <scope>NUCLEOTIDE SEQUENCE [LARGE SCALE GENOMIC DNA]</scope>
    <source>
        <strain evidence="3">Gv29-8 / FGSC 10586</strain>
    </source>
</reference>
<protein>
    <recommendedName>
        <fullName evidence="4">C2H2-type domain-containing protein</fullName>
    </recommendedName>
</protein>
<dbReference type="PANTHER" id="PTHR35391:SF7">
    <property type="entry name" value="C2H2-TYPE DOMAIN-CONTAINING PROTEIN"/>
    <property type="match status" value="1"/>
</dbReference>
<evidence type="ECO:0000256" key="1">
    <source>
        <dbReference type="SAM" id="MobiDB-lite"/>
    </source>
</evidence>
<dbReference type="VEuPathDB" id="FungiDB:TRIVIDRAFT_123746"/>
<dbReference type="HOGENOM" id="CLU_013120_1_0_1"/>
<evidence type="ECO:0008006" key="4">
    <source>
        <dbReference type="Google" id="ProtNLM"/>
    </source>
</evidence>
<proteinExistence type="predicted"/>
<feature type="region of interest" description="Disordered" evidence="1">
    <location>
        <begin position="470"/>
        <end position="507"/>
    </location>
</feature>